<evidence type="ECO:0008006" key="4">
    <source>
        <dbReference type="Google" id="ProtNLM"/>
    </source>
</evidence>
<protein>
    <recommendedName>
        <fullName evidence="4">WD repeat-containing protein WRAP73</fullName>
    </recommendedName>
</protein>
<name>A0ABY8EIU7_MALFU</name>
<sequence>MDFTGAYAHAGSETVRFSPGSTFLAYVGGAHRSEVVVRVTGTLQVVRSWSLASALQSLTWSPDGLFLLVSAYGRQGVSYVLPLDPDAGVTDGSDDNQGWVARIAGGVAGIEHAQWVPIWRVPSVMQFTRDTGAVLYSLADQAFTAFPHTVLPKRTLACTYAVFPHSSPEIFCLVQRERTHAALALYTPASTDAPSMDEPVAWTLYKVRGALTQAITLHTTEPIGVAWSPDGKLVAVWDYELEYRVCLYSLAGTHLATFAIDADSDRPASEIAVMPDEARAVLAERPLSASRARRTPMRASRSGTSWQTASTSRRTSHALSARIAGGGLGVRTVAWHPLSTFLAVGGYDGRIRVLSSEDWSEAFVLSTHRATLAAPHVSAVVWREPRRWFEATQGQGIVSLERDELPIDPPTPRQDDPLKSGVCWLEWNGDGSILAARNEALPSTVFVYTFEGLAERSIDARLSLHAVLVLSSPIYSLAWKPDQHGTLAIVSGQSAVYLYSTQGTGEQSAEAIAIPNEHFSATRLTWSPDGHALLLADATSFCCVVPAAPIDRSMSPPKQV</sequence>
<gene>
    <name evidence="2" type="ORF">GLX27_000305</name>
</gene>
<evidence type="ECO:0000313" key="2">
    <source>
        <dbReference type="EMBL" id="WFD45682.1"/>
    </source>
</evidence>
<dbReference type="EMBL" id="CP046234">
    <property type="protein sequence ID" value="WFD45682.1"/>
    <property type="molecule type" value="Genomic_DNA"/>
</dbReference>
<dbReference type="SUPFAM" id="SSF69322">
    <property type="entry name" value="Tricorn protease domain 2"/>
    <property type="match status" value="1"/>
</dbReference>
<proteinExistence type="predicted"/>
<dbReference type="InterPro" id="IPR001680">
    <property type="entry name" value="WD40_rpt"/>
</dbReference>
<dbReference type="InterPro" id="IPR015943">
    <property type="entry name" value="WD40/YVTN_repeat-like_dom_sf"/>
</dbReference>
<evidence type="ECO:0000313" key="3">
    <source>
        <dbReference type="Proteomes" id="UP000818624"/>
    </source>
</evidence>
<dbReference type="InterPro" id="IPR052778">
    <property type="entry name" value="Centrosome-WD_assoc"/>
</dbReference>
<dbReference type="Proteomes" id="UP000818624">
    <property type="component" value="Chromosome 1"/>
</dbReference>
<dbReference type="PANTHER" id="PTHR16220">
    <property type="entry name" value="WD REPEAT PROTEIN 8-RELATED"/>
    <property type="match status" value="1"/>
</dbReference>
<feature type="compositionally biased region" description="Polar residues" evidence="1">
    <location>
        <begin position="301"/>
        <end position="311"/>
    </location>
</feature>
<keyword evidence="3" id="KW-1185">Reference proteome</keyword>
<feature type="region of interest" description="Disordered" evidence="1">
    <location>
        <begin position="287"/>
        <end position="311"/>
    </location>
</feature>
<dbReference type="SMART" id="SM00320">
    <property type="entry name" value="WD40"/>
    <property type="match status" value="3"/>
</dbReference>
<evidence type="ECO:0000256" key="1">
    <source>
        <dbReference type="SAM" id="MobiDB-lite"/>
    </source>
</evidence>
<organism evidence="2 3">
    <name type="scientific">Malassezia furfur</name>
    <name type="common">Pityriasis versicolor infection agent</name>
    <name type="synonym">Pityrosporum furfur</name>
    <dbReference type="NCBI Taxonomy" id="55194"/>
    <lineage>
        <taxon>Eukaryota</taxon>
        <taxon>Fungi</taxon>
        <taxon>Dikarya</taxon>
        <taxon>Basidiomycota</taxon>
        <taxon>Ustilaginomycotina</taxon>
        <taxon>Malasseziomycetes</taxon>
        <taxon>Malasseziales</taxon>
        <taxon>Malasseziaceae</taxon>
        <taxon>Malassezia</taxon>
    </lineage>
</organism>
<dbReference type="PANTHER" id="PTHR16220:SF0">
    <property type="entry name" value="WD REPEAT-CONTAINING PROTEIN WRAP73"/>
    <property type="match status" value="1"/>
</dbReference>
<reference evidence="2 3" key="1">
    <citation type="journal article" date="2020" name="Elife">
        <title>Loss of centromere function drives karyotype evolution in closely related Malassezia species.</title>
        <authorList>
            <person name="Sankaranarayanan S.R."/>
            <person name="Ianiri G."/>
            <person name="Coelho M.A."/>
            <person name="Reza M.H."/>
            <person name="Thimmappa B.C."/>
            <person name="Ganguly P."/>
            <person name="Vadnala R.N."/>
            <person name="Sun S."/>
            <person name="Siddharthan R."/>
            <person name="Tellgren-Roth C."/>
            <person name="Dawson T.L."/>
            <person name="Heitman J."/>
            <person name="Sanyal K."/>
        </authorList>
    </citation>
    <scope>NUCLEOTIDE SEQUENCE [LARGE SCALE GENOMIC DNA]</scope>
    <source>
        <strain evidence="2">CBS14141</strain>
    </source>
</reference>
<accession>A0ABY8EIU7</accession>
<dbReference type="Pfam" id="PF00400">
    <property type="entry name" value="WD40"/>
    <property type="match status" value="1"/>
</dbReference>
<dbReference type="Gene3D" id="2.130.10.10">
    <property type="entry name" value="YVTN repeat-like/Quinoprotein amine dehydrogenase"/>
    <property type="match status" value="2"/>
</dbReference>